<name>A0A643FBK0_IDEDE</name>
<dbReference type="EMBL" id="VZPB01000024">
    <property type="protein sequence ID" value="KAB0581590.1"/>
    <property type="molecule type" value="Genomic_DNA"/>
</dbReference>
<evidence type="ECO:0000313" key="3">
    <source>
        <dbReference type="Proteomes" id="UP000430120"/>
    </source>
</evidence>
<feature type="domain" description="DUF5666" evidence="1">
    <location>
        <begin position="122"/>
        <end position="187"/>
    </location>
</feature>
<sequence length="409" mass="42000">MRTSLSDFTFPGGLTRRLGLVTLFSAAVLAACGGGGGSSTSTTGTTAGSAAYTSGAISGFGSVIVNGVRFDTSSVTVEDDDGARHAADDLRLGDSVEIESGPIDSSTQTAVATVIRYGSEIKGPLTAVDVSGSRFTLLGQTVEVSSTTVYDSTLSGGLASLSTVVGSVLEVHAQYDAARQVYVASRVDLESSVDSYKLRGPILALDTTAHTFQMGTATISYASLNPQPTSLAVNQWVRVKLATTPAADGSWTALSLKTNERKLSEDHAEAEVKGSITAWTSVTSFSVNDIPVDASGASFPDGQSGVVLGAQVEIKGSVVNGVLVATSVHLEDGAEHGQGEDYELHGSLSALDTTAKTFVLRGVTVSYANVSQWVGLTEAQLATVAKIEVKGSLSTDGTTLVASLIKVDD</sequence>
<organism evidence="2 3">
    <name type="scientific">Ideonella dechloratans</name>
    <dbReference type="NCBI Taxonomy" id="36863"/>
    <lineage>
        <taxon>Bacteria</taxon>
        <taxon>Pseudomonadati</taxon>
        <taxon>Pseudomonadota</taxon>
        <taxon>Betaproteobacteria</taxon>
        <taxon>Burkholderiales</taxon>
        <taxon>Sphaerotilaceae</taxon>
        <taxon>Ideonella</taxon>
    </lineage>
</organism>
<dbReference type="PROSITE" id="PS51257">
    <property type="entry name" value="PROKAR_LIPOPROTEIN"/>
    <property type="match status" value="1"/>
</dbReference>
<evidence type="ECO:0000313" key="2">
    <source>
        <dbReference type="EMBL" id="KAB0581590.1"/>
    </source>
</evidence>
<feature type="domain" description="DUF5666" evidence="1">
    <location>
        <begin position="56"/>
        <end position="100"/>
    </location>
</feature>
<dbReference type="Pfam" id="PF18914">
    <property type="entry name" value="DUF5666"/>
    <property type="match status" value="4"/>
</dbReference>
<dbReference type="AlphaFoldDB" id="A0A643FBK0"/>
<proteinExistence type="predicted"/>
<evidence type="ECO:0000259" key="1">
    <source>
        <dbReference type="Pfam" id="PF18914"/>
    </source>
</evidence>
<feature type="domain" description="DUF5666" evidence="1">
    <location>
        <begin position="346"/>
        <end position="406"/>
    </location>
</feature>
<reference evidence="2 3" key="1">
    <citation type="submission" date="2019-09" db="EMBL/GenBank/DDBJ databases">
        <title>Draft genome sequences of 48 bacterial type strains from the CCUG.</title>
        <authorList>
            <person name="Tunovic T."/>
            <person name="Pineiro-Iglesias B."/>
            <person name="Unosson C."/>
            <person name="Inganas E."/>
            <person name="Ohlen M."/>
            <person name="Cardew S."/>
            <person name="Jensie-Markopoulos S."/>
            <person name="Salva-Serra F."/>
            <person name="Jaen-Luchoro D."/>
            <person name="Karlsson R."/>
            <person name="Svensson-Stadler L."/>
            <person name="Chun J."/>
            <person name="Moore E."/>
        </authorList>
    </citation>
    <scope>NUCLEOTIDE SEQUENCE [LARGE SCALE GENOMIC DNA]</scope>
    <source>
        <strain evidence="2 3">CCUG 30977</strain>
    </source>
</reference>
<feature type="domain" description="DUF5666" evidence="1">
    <location>
        <begin position="273"/>
        <end position="328"/>
    </location>
</feature>
<keyword evidence="3" id="KW-1185">Reference proteome</keyword>
<dbReference type="OrthoDB" id="8906854at2"/>
<dbReference type="InterPro" id="IPR043724">
    <property type="entry name" value="DUF5666"/>
</dbReference>
<dbReference type="Proteomes" id="UP000430120">
    <property type="component" value="Unassembled WGS sequence"/>
</dbReference>
<gene>
    <name evidence="2" type="ORF">F7Q92_11535</name>
</gene>
<dbReference type="RefSeq" id="WP_151124292.1">
    <property type="nucleotide sequence ID" value="NZ_CP088081.1"/>
</dbReference>
<accession>A0A643FBK0</accession>
<comment type="caution">
    <text evidence="2">The sequence shown here is derived from an EMBL/GenBank/DDBJ whole genome shotgun (WGS) entry which is preliminary data.</text>
</comment>
<protein>
    <recommendedName>
        <fullName evidence="1">DUF5666 domain-containing protein</fullName>
    </recommendedName>
</protein>